<dbReference type="EMBL" id="JAXCLW010000002">
    <property type="protein sequence ID" value="MDY0883411.1"/>
    <property type="molecule type" value="Genomic_DNA"/>
</dbReference>
<accession>A0ABU5EAP5</accession>
<name>A0ABU5EAP5_9PROT</name>
<dbReference type="Proteomes" id="UP001279642">
    <property type="component" value="Unassembled WGS sequence"/>
</dbReference>
<reference evidence="1 2" key="1">
    <citation type="journal article" date="2016" name="Antonie Van Leeuwenhoek">
        <title>Dongia soli sp. nov., isolated from soil from Dokdo, Korea.</title>
        <authorList>
            <person name="Kim D.U."/>
            <person name="Lee H."/>
            <person name="Kim H."/>
            <person name="Kim S.G."/>
            <person name="Ka J.O."/>
        </authorList>
    </citation>
    <scope>NUCLEOTIDE SEQUENCE [LARGE SCALE GENOMIC DNA]</scope>
    <source>
        <strain evidence="1 2">D78</strain>
    </source>
</reference>
<gene>
    <name evidence="1" type="ORF">SMD27_11200</name>
</gene>
<comment type="caution">
    <text evidence="1">The sequence shown here is derived from an EMBL/GenBank/DDBJ whole genome shotgun (WGS) entry which is preliminary data.</text>
</comment>
<organism evidence="1 2">
    <name type="scientific">Dongia soli</name>
    <dbReference type="NCBI Taxonomy" id="600628"/>
    <lineage>
        <taxon>Bacteria</taxon>
        <taxon>Pseudomonadati</taxon>
        <taxon>Pseudomonadota</taxon>
        <taxon>Alphaproteobacteria</taxon>
        <taxon>Rhodospirillales</taxon>
        <taxon>Dongiaceae</taxon>
        <taxon>Dongia</taxon>
    </lineage>
</organism>
<proteinExistence type="predicted"/>
<protein>
    <submittedName>
        <fullName evidence="1">Uncharacterized protein</fullName>
    </submittedName>
</protein>
<sequence length="115" mass="12463">MNAYTVETFDDVAGRLSVASDTGLRFWSPVDAASIHGVLWFAELQRQVTAAFPDRKALIVLDCGDRGDLAHAAMCEGLRVICFRGSSVMLEKLRSIADQLGATIEAQHPSLARAD</sequence>
<keyword evidence="2" id="KW-1185">Reference proteome</keyword>
<evidence type="ECO:0000313" key="2">
    <source>
        <dbReference type="Proteomes" id="UP001279642"/>
    </source>
</evidence>
<evidence type="ECO:0000313" key="1">
    <source>
        <dbReference type="EMBL" id="MDY0883411.1"/>
    </source>
</evidence>